<dbReference type="SUPFAM" id="SSF53474">
    <property type="entry name" value="alpha/beta-Hydrolases"/>
    <property type="match status" value="1"/>
</dbReference>
<dbReference type="InterPro" id="IPR029058">
    <property type="entry name" value="AB_hydrolase_fold"/>
</dbReference>
<keyword evidence="2" id="KW-1185">Reference proteome</keyword>
<dbReference type="EMBL" id="MTSM01000036">
    <property type="protein sequence ID" value="OPX54160.1"/>
    <property type="molecule type" value="Genomic_DNA"/>
</dbReference>
<dbReference type="Gene3D" id="3.40.50.1820">
    <property type="entry name" value="alpha/beta hydrolase"/>
    <property type="match status" value="1"/>
</dbReference>
<evidence type="ECO:0000313" key="1">
    <source>
        <dbReference type="EMBL" id="OPX54160.1"/>
    </source>
</evidence>
<comment type="caution">
    <text evidence="1">The sequence shown here is derived from an EMBL/GenBank/DDBJ whole genome shotgun (WGS) entry which is preliminary data.</text>
</comment>
<evidence type="ECO:0000313" key="2">
    <source>
        <dbReference type="Proteomes" id="UP000191418"/>
    </source>
</evidence>
<dbReference type="RefSeq" id="WP_078746660.1">
    <property type="nucleotide sequence ID" value="NZ_FUXG01000037.1"/>
</dbReference>
<dbReference type="STRING" id="64969.SAMN02745127_03166"/>
<name>A0A1T4SM11_9GAMM</name>
<reference evidence="1 2" key="1">
    <citation type="submission" date="2017-01" db="EMBL/GenBank/DDBJ databases">
        <title>Genome Sequencing of a Marine Spirillum, Oceanospirillum multiglobuliferum ATCC 33336, from Japan.</title>
        <authorList>
            <person name="Carney J.G."/>
            <person name="Trachtenberg A.M."/>
            <person name="Rheaume B.A."/>
            <person name="Linnane J.D."/>
            <person name="Pitts N.L."/>
            <person name="Mykles D.L."/>
            <person name="Maclea K.S."/>
        </authorList>
    </citation>
    <scope>NUCLEOTIDE SEQUENCE [LARGE SCALE GENOMIC DNA]</scope>
    <source>
        <strain evidence="1 2">ATCC 33336</strain>
    </source>
</reference>
<dbReference type="Proteomes" id="UP000191418">
    <property type="component" value="Unassembled WGS sequence"/>
</dbReference>
<protein>
    <recommendedName>
        <fullName evidence="3">Alpha/beta hydrolase</fullName>
    </recommendedName>
</protein>
<dbReference type="OrthoDB" id="264572at2"/>
<gene>
    <name evidence="1" type="ORF">BTE48_15660</name>
</gene>
<dbReference type="InterPro" id="IPR008886">
    <property type="entry name" value="UPF0227/Esterase_YqiA"/>
</dbReference>
<organism evidence="1 2">
    <name type="scientific">Oceanospirillum multiglobuliferum</name>
    <dbReference type="NCBI Taxonomy" id="64969"/>
    <lineage>
        <taxon>Bacteria</taxon>
        <taxon>Pseudomonadati</taxon>
        <taxon>Pseudomonadota</taxon>
        <taxon>Gammaproteobacteria</taxon>
        <taxon>Oceanospirillales</taxon>
        <taxon>Oceanospirillaceae</taxon>
        <taxon>Oceanospirillum</taxon>
    </lineage>
</organism>
<proteinExistence type="predicted"/>
<sequence>MPLHICFAHGKESGPWGNKGQLLSRIARERGHEYSALNYLSCEQPDNPESRVKMLTEYLTEMQVPSEELVLIGSSMGGYVAARASQQFPAAGIFLMAPAFGLTQYPMQWPELNSTHIHIIHGLFDSTIPWMNSNQVSQNTGCALHLLSDDHRLTDSINVIEEDFIAFLEPLEQALP</sequence>
<accession>A0A1T4SM11</accession>
<dbReference type="AlphaFoldDB" id="A0A1T4SM11"/>
<dbReference type="Pfam" id="PF05728">
    <property type="entry name" value="UPF0227"/>
    <property type="match status" value="1"/>
</dbReference>
<evidence type="ECO:0008006" key="3">
    <source>
        <dbReference type="Google" id="ProtNLM"/>
    </source>
</evidence>